<dbReference type="InterPro" id="IPR011011">
    <property type="entry name" value="Znf_FYVE_PHD"/>
</dbReference>
<evidence type="ECO:0000259" key="7">
    <source>
        <dbReference type="PROSITE" id="PS51038"/>
    </source>
</evidence>
<dbReference type="InterPro" id="IPR001965">
    <property type="entry name" value="Znf_PHD"/>
</dbReference>
<dbReference type="InterPro" id="IPR013083">
    <property type="entry name" value="Znf_RING/FYVE/PHD"/>
</dbReference>
<feature type="domain" description="BAH" evidence="7">
    <location>
        <begin position="152"/>
        <end position="292"/>
    </location>
</feature>
<name>A0A830HCQ9_9CHLO</name>
<dbReference type="InterPro" id="IPR019787">
    <property type="entry name" value="Znf_PHD-finger"/>
</dbReference>
<feature type="domain" description="PHD-type" evidence="6">
    <location>
        <begin position="294"/>
        <end position="345"/>
    </location>
</feature>
<dbReference type="Pfam" id="PF00628">
    <property type="entry name" value="PHD"/>
    <property type="match status" value="1"/>
</dbReference>
<dbReference type="AlphaFoldDB" id="A0A830HCQ9"/>
<proteinExistence type="predicted"/>
<keyword evidence="1" id="KW-0479">Metal-binding</keyword>
<keyword evidence="9" id="KW-1185">Reference proteome</keyword>
<feature type="compositionally biased region" description="Low complexity" evidence="5">
    <location>
        <begin position="117"/>
        <end position="127"/>
    </location>
</feature>
<evidence type="ECO:0000256" key="1">
    <source>
        <dbReference type="ARBA" id="ARBA00022723"/>
    </source>
</evidence>
<accession>A0A830HCQ9</accession>
<evidence type="ECO:0000256" key="4">
    <source>
        <dbReference type="PROSITE-ProRule" id="PRU00146"/>
    </source>
</evidence>
<evidence type="ECO:0000256" key="5">
    <source>
        <dbReference type="SAM" id="MobiDB-lite"/>
    </source>
</evidence>
<dbReference type="SMART" id="SM00249">
    <property type="entry name" value="PHD"/>
    <property type="match status" value="1"/>
</dbReference>
<dbReference type="Gene3D" id="3.30.40.10">
    <property type="entry name" value="Zinc/RING finger domain, C3HC4 (zinc finger)"/>
    <property type="match status" value="1"/>
</dbReference>
<dbReference type="GO" id="GO:0003682">
    <property type="term" value="F:chromatin binding"/>
    <property type="evidence" value="ECO:0007669"/>
    <property type="project" value="InterPro"/>
</dbReference>
<dbReference type="SUPFAM" id="SSF57903">
    <property type="entry name" value="FYVE/PHD zinc finger"/>
    <property type="match status" value="1"/>
</dbReference>
<feature type="region of interest" description="Disordered" evidence="5">
    <location>
        <begin position="78"/>
        <end position="138"/>
    </location>
</feature>
<dbReference type="PANTHER" id="PTHR46364">
    <property type="entry name" value="OS08G0421900 PROTEIN"/>
    <property type="match status" value="1"/>
</dbReference>
<protein>
    <recommendedName>
        <fullName evidence="10">BAH domain-containing protein</fullName>
    </recommendedName>
</protein>
<dbReference type="Proteomes" id="UP000660262">
    <property type="component" value="Unassembled WGS sequence"/>
</dbReference>
<dbReference type="InterPro" id="IPR001025">
    <property type="entry name" value="BAH_dom"/>
</dbReference>
<keyword evidence="2 4" id="KW-0863">Zinc-finger</keyword>
<feature type="compositionally biased region" description="Basic and acidic residues" evidence="5">
    <location>
        <begin position="128"/>
        <end position="138"/>
    </location>
</feature>
<evidence type="ECO:0000313" key="9">
    <source>
        <dbReference type="Proteomes" id="UP000660262"/>
    </source>
</evidence>
<comment type="caution">
    <text evidence="8">The sequence shown here is derived from an EMBL/GenBank/DDBJ whole genome shotgun (WGS) entry which is preliminary data.</text>
</comment>
<reference evidence="8" key="1">
    <citation type="submission" date="2020-10" db="EMBL/GenBank/DDBJ databases">
        <title>Unveiling of a novel bifunctional photoreceptor, Dualchrome1, isolated from a cosmopolitan green alga.</title>
        <authorList>
            <person name="Suzuki S."/>
            <person name="Kawachi M."/>
        </authorList>
    </citation>
    <scope>NUCLEOTIDE SEQUENCE</scope>
    <source>
        <strain evidence="8">NIES 2893</strain>
    </source>
</reference>
<sequence>MPVPSSPSMSYPASLVGSLGNDLHARAQQGLLLHSGGMALPALGGGLRPALGMTNNVHVLGNLLGTGISANLTTQATLGRPVEESSSPRRLRKVGESRAAKKISSSKDKEKDKSERAANAANTTTDRATPEASKKDKDATNCLSLALHGGSMILHKHDTVLLRPPDDENDEDESEGGGNGEPKQDSFIARIERIDRFGRVAAQTNPELKGEPAVYVSWFYRPEEVSGGRRVFHGEREVFVSDHRDWCHANSIEGSCRVLSLAEYQATQLIQPTDFFCRFFYSPTTRTFRPDEVPVYCLCNSPYNPDVFMVECGTCYDWFHPRCVRMTEEEVEHIQTFTCPSCKEDGGGGGKKRLRS</sequence>
<dbReference type="PROSITE" id="PS51038">
    <property type="entry name" value="BAH"/>
    <property type="match status" value="1"/>
</dbReference>
<dbReference type="PROSITE" id="PS01359">
    <property type="entry name" value="ZF_PHD_1"/>
    <property type="match status" value="1"/>
</dbReference>
<evidence type="ECO:0000256" key="2">
    <source>
        <dbReference type="ARBA" id="ARBA00022771"/>
    </source>
</evidence>
<dbReference type="OrthoDB" id="436852at2759"/>
<evidence type="ECO:0000256" key="3">
    <source>
        <dbReference type="ARBA" id="ARBA00022833"/>
    </source>
</evidence>
<feature type="compositionally biased region" description="Basic and acidic residues" evidence="5">
    <location>
        <begin position="81"/>
        <end position="116"/>
    </location>
</feature>
<dbReference type="EMBL" id="BNJQ01000009">
    <property type="protein sequence ID" value="GHP05156.1"/>
    <property type="molecule type" value="Genomic_DNA"/>
</dbReference>
<gene>
    <name evidence="8" type="ORF">PPROV_000390800</name>
</gene>
<dbReference type="PROSITE" id="PS50016">
    <property type="entry name" value="ZF_PHD_2"/>
    <property type="match status" value="1"/>
</dbReference>
<dbReference type="InterPro" id="IPR043151">
    <property type="entry name" value="BAH_sf"/>
</dbReference>
<dbReference type="InterPro" id="IPR019786">
    <property type="entry name" value="Zinc_finger_PHD-type_CS"/>
</dbReference>
<dbReference type="Gene3D" id="2.30.30.490">
    <property type="match status" value="1"/>
</dbReference>
<organism evidence="8 9">
    <name type="scientific">Pycnococcus provasolii</name>
    <dbReference type="NCBI Taxonomy" id="41880"/>
    <lineage>
        <taxon>Eukaryota</taxon>
        <taxon>Viridiplantae</taxon>
        <taxon>Chlorophyta</taxon>
        <taxon>Pseudoscourfieldiophyceae</taxon>
        <taxon>Pseudoscourfieldiales</taxon>
        <taxon>Pycnococcaceae</taxon>
        <taxon>Pycnococcus</taxon>
    </lineage>
</organism>
<evidence type="ECO:0000259" key="6">
    <source>
        <dbReference type="PROSITE" id="PS50016"/>
    </source>
</evidence>
<feature type="region of interest" description="Disordered" evidence="5">
    <location>
        <begin position="162"/>
        <end position="186"/>
    </location>
</feature>
<evidence type="ECO:0008006" key="10">
    <source>
        <dbReference type="Google" id="ProtNLM"/>
    </source>
</evidence>
<dbReference type="SMART" id="SM00439">
    <property type="entry name" value="BAH"/>
    <property type="match status" value="1"/>
</dbReference>
<keyword evidence="3" id="KW-0862">Zinc</keyword>
<evidence type="ECO:0000313" key="8">
    <source>
        <dbReference type="EMBL" id="GHP05156.1"/>
    </source>
</evidence>
<dbReference type="Pfam" id="PF01426">
    <property type="entry name" value="BAH"/>
    <property type="match status" value="1"/>
</dbReference>
<dbReference type="GO" id="GO:0008270">
    <property type="term" value="F:zinc ion binding"/>
    <property type="evidence" value="ECO:0007669"/>
    <property type="project" value="UniProtKB-KW"/>
</dbReference>